<comment type="caution">
    <text evidence="4">The sequence shown here is derived from an EMBL/GenBank/DDBJ whole genome shotgun (WGS) entry which is preliminary data.</text>
</comment>
<evidence type="ECO:0000256" key="1">
    <source>
        <dbReference type="ARBA" id="ARBA00022837"/>
    </source>
</evidence>
<dbReference type="EMBL" id="CAJNOV010014583">
    <property type="protein sequence ID" value="CAF1556148.1"/>
    <property type="molecule type" value="Genomic_DNA"/>
</dbReference>
<evidence type="ECO:0000313" key="4">
    <source>
        <dbReference type="EMBL" id="CAF1556148.1"/>
    </source>
</evidence>
<sequence length="485" mass="54269">MTNTDCVDDAFTQIDTNQDGVIDKDEFRNMKEKSEGVTSTPYETTTLGVNRYGNTTIRDDLYGSTTIRDDLYGSTTIRDDRYKYNVNGYNDLSYTADKYTTRGTTLATRDLINQTAIVTSCSEETSRYLEKYANNIYIDSNPQIIRRTTTENPVTYEQRVLVRYLQPPPLPPPEPLIIKEVCPDQPPPPPPLILREQAPPRPSPPPLILRERPPIPPPRLPGETSENRNLKVCPDQPPPPPPLILREQAPPRPSPPPLILRERPPIPPPRLPGETITRVLPAVPVPPRSVVIERYPPAPEKPRDIIIERWLPYGPESARRTIVQRAYCDVAYPQPYYHIIVYDGAQTRIVRRFENLGVVQENPNAYIARYGSSLIDSSTLVQKARDAGVVEDLSLRSISSSTIVNDHRSITDCDRSREIINQGFSSSGGTSYETIHRVASGVETTNLGNRNSILLGSHLVDNCGSSRTIYETQSGFAVGDTPCSN</sequence>
<feature type="domain" description="EF-hand" evidence="3">
    <location>
        <begin position="2"/>
        <end position="37"/>
    </location>
</feature>
<keyword evidence="1" id="KW-0106">Calcium</keyword>
<dbReference type="InterPro" id="IPR002048">
    <property type="entry name" value="EF_hand_dom"/>
</dbReference>
<feature type="region of interest" description="Disordered" evidence="2">
    <location>
        <begin position="175"/>
        <end position="273"/>
    </location>
</feature>
<evidence type="ECO:0000259" key="3">
    <source>
        <dbReference type="PROSITE" id="PS50222"/>
    </source>
</evidence>
<dbReference type="GO" id="GO:0005509">
    <property type="term" value="F:calcium ion binding"/>
    <property type="evidence" value="ECO:0007669"/>
    <property type="project" value="InterPro"/>
</dbReference>
<evidence type="ECO:0000256" key="2">
    <source>
        <dbReference type="SAM" id="MobiDB-lite"/>
    </source>
</evidence>
<reference evidence="4" key="1">
    <citation type="submission" date="2021-02" db="EMBL/GenBank/DDBJ databases">
        <authorList>
            <person name="Nowell W R."/>
        </authorList>
    </citation>
    <scope>NUCLEOTIDE SEQUENCE</scope>
</reference>
<organism evidence="4 5">
    <name type="scientific">Rotaria magnacalcarata</name>
    <dbReference type="NCBI Taxonomy" id="392030"/>
    <lineage>
        <taxon>Eukaryota</taxon>
        <taxon>Metazoa</taxon>
        <taxon>Spiralia</taxon>
        <taxon>Gnathifera</taxon>
        <taxon>Rotifera</taxon>
        <taxon>Eurotatoria</taxon>
        <taxon>Bdelloidea</taxon>
        <taxon>Philodinida</taxon>
        <taxon>Philodinidae</taxon>
        <taxon>Rotaria</taxon>
    </lineage>
</organism>
<dbReference type="InterPro" id="IPR018247">
    <property type="entry name" value="EF_Hand_1_Ca_BS"/>
</dbReference>
<dbReference type="InterPro" id="IPR011992">
    <property type="entry name" value="EF-hand-dom_pair"/>
</dbReference>
<dbReference type="PROSITE" id="PS50222">
    <property type="entry name" value="EF_HAND_2"/>
    <property type="match status" value="1"/>
</dbReference>
<dbReference type="Gene3D" id="1.10.238.10">
    <property type="entry name" value="EF-hand"/>
    <property type="match status" value="1"/>
</dbReference>
<dbReference type="Pfam" id="PF13202">
    <property type="entry name" value="EF-hand_5"/>
    <property type="match status" value="1"/>
</dbReference>
<dbReference type="Proteomes" id="UP000663855">
    <property type="component" value="Unassembled WGS sequence"/>
</dbReference>
<accession>A0A815XDE9</accession>
<dbReference type="PROSITE" id="PS00018">
    <property type="entry name" value="EF_HAND_1"/>
    <property type="match status" value="1"/>
</dbReference>
<proteinExistence type="predicted"/>
<dbReference type="AlphaFoldDB" id="A0A815XDE9"/>
<gene>
    <name evidence="4" type="ORF">CJN711_LOCUS30790</name>
</gene>
<dbReference type="SUPFAM" id="SSF47473">
    <property type="entry name" value="EF-hand"/>
    <property type="match status" value="1"/>
</dbReference>
<protein>
    <recommendedName>
        <fullName evidence="3">EF-hand domain-containing protein</fullName>
    </recommendedName>
</protein>
<name>A0A815XDE9_9BILA</name>
<evidence type="ECO:0000313" key="5">
    <source>
        <dbReference type="Proteomes" id="UP000663855"/>
    </source>
</evidence>